<organism evidence="1 2">
    <name type="scientific">Belliella aquatica</name>
    <dbReference type="NCBI Taxonomy" id="1323734"/>
    <lineage>
        <taxon>Bacteria</taxon>
        <taxon>Pseudomonadati</taxon>
        <taxon>Bacteroidota</taxon>
        <taxon>Cytophagia</taxon>
        <taxon>Cytophagales</taxon>
        <taxon>Cyclobacteriaceae</taxon>
        <taxon>Belliella</taxon>
    </lineage>
</organism>
<evidence type="ECO:0000313" key="2">
    <source>
        <dbReference type="Proteomes" id="UP000635885"/>
    </source>
</evidence>
<proteinExistence type="predicted"/>
<dbReference type="RefSeq" id="WP_188442930.1">
    <property type="nucleotide sequence ID" value="NZ_BMFD01000007.1"/>
</dbReference>
<dbReference type="Pfam" id="PF13970">
    <property type="entry name" value="DUF4221"/>
    <property type="match status" value="1"/>
</dbReference>
<dbReference type="Proteomes" id="UP000635885">
    <property type="component" value="Unassembled WGS sequence"/>
</dbReference>
<evidence type="ECO:0000313" key="1">
    <source>
        <dbReference type="EMBL" id="GGC43615.1"/>
    </source>
</evidence>
<keyword evidence="2" id="KW-1185">Reference proteome</keyword>
<dbReference type="InterPro" id="IPR025316">
    <property type="entry name" value="DUF4221"/>
</dbReference>
<gene>
    <name evidence="1" type="ORF">GCM10010993_22610</name>
</gene>
<protein>
    <recommendedName>
        <fullName evidence="3">DUF4221 domain-containing protein</fullName>
    </recommendedName>
</protein>
<sequence>MRQKNIIFLFILLTSTISCEQKSEIKAPVFEETKTIDISEAIGGYNKHYLLSEENLLYGFNQLSSQLDLFNWEDGAFIRTIPLPDVPEAYEFSLSEVLPISKDSVLFIDFFGKILLSDSDSDFIKAFNLNDYLPEGYEFFFGNNSQNLIHKNGNLIFRIHQSAFSPKEQAYYDGKILAKLNLKTLDEATIFGEYPDSYKIKNGKFFFNNTKLGIDYALHSDTEILISFRNEDSIQSSSVDKNNWFDAKSSFLKSPTPLDVNQSINQIEWMVKEGYYHDIITDNYNEVIYRICVLSQDLTDLDGKRNSAATREFSIQKFDANFNLLGETLFNSILAEYSFLARILTNDGLYLGVLDTPEEDMVFRKVSFN</sequence>
<name>A0ABQ1MPQ3_9BACT</name>
<comment type="caution">
    <text evidence="1">The sequence shown here is derived from an EMBL/GenBank/DDBJ whole genome shotgun (WGS) entry which is preliminary data.</text>
</comment>
<evidence type="ECO:0008006" key="3">
    <source>
        <dbReference type="Google" id="ProtNLM"/>
    </source>
</evidence>
<dbReference type="PROSITE" id="PS51257">
    <property type="entry name" value="PROKAR_LIPOPROTEIN"/>
    <property type="match status" value="1"/>
</dbReference>
<accession>A0ABQ1MPQ3</accession>
<dbReference type="EMBL" id="BMFD01000007">
    <property type="protein sequence ID" value="GGC43615.1"/>
    <property type="molecule type" value="Genomic_DNA"/>
</dbReference>
<reference evidence="2" key="1">
    <citation type="journal article" date="2019" name="Int. J. Syst. Evol. Microbiol.">
        <title>The Global Catalogue of Microorganisms (GCM) 10K type strain sequencing project: providing services to taxonomists for standard genome sequencing and annotation.</title>
        <authorList>
            <consortium name="The Broad Institute Genomics Platform"/>
            <consortium name="The Broad Institute Genome Sequencing Center for Infectious Disease"/>
            <person name="Wu L."/>
            <person name="Ma J."/>
        </authorList>
    </citation>
    <scope>NUCLEOTIDE SEQUENCE [LARGE SCALE GENOMIC DNA]</scope>
    <source>
        <strain evidence="2">CGMCC 1.12479</strain>
    </source>
</reference>